<protein>
    <recommendedName>
        <fullName evidence="3">EF-hand domain-containing protein</fullName>
    </recommendedName>
</protein>
<evidence type="ECO:0000313" key="2">
    <source>
        <dbReference type="Proteomes" id="UP001623008"/>
    </source>
</evidence>
<accession>A0ABW8R1V8</accession>
<evidence type="ECO:0000313" key="1">
    <source>
        <dbReference type="EMBL" id="MFK9005337.1"/>
    </source>
</evidence>
<dbReference type="Proteomes" id="UP001623008">
    <property type="component" value="Unassembled WGS sequence"/>
</dbReference>
<comment type="caution">
    <text evidence="1">The sequence shown here is derived from an EMBL/GenBank/DDBJ whole genome shotgun (WGS) entry which is preliminary data.</text>
</comment>
<name>A0ABW8R1V8_9PSED</name>
<keyword evidence="2" id="KW-1185">Reference proteome</keyword>
<evidence type="ECO:0008006" key="3">
    <source>
        <dbReference type="Google" id="ProtNLM"/>
    </source>
</evidence>
<proteinExistence type="predicted"/>
<gene>
    <name evidence="1" type="ORF">ACJEBJ_14480</name>
</gene>
<organism evidence="1 2">
    <name type="scientific">Pseudomonas pergaminensis</name>
    <dbReference type="NCBI Taxonomy" id="2853159"/>
    <lineage>
        <taxon>Bacteria</taxon>
        <taxon>Pseudomonadati</taxon>
        <taxon>Pseudomonadota</taxon>
        <taxon>Gammaproteobacteria</taxon>
        <taxon>Pseudomonadales</taxon>
        <taxon>Pseudomonadaceae</taxon>
        <taxon>Pseudomonas</taxon>
    </lineage>
</organism>
<sequence>MTIFSIQPTSSASASAPTDNYAALTHDLISNLYVGMSDFDLAQMLDNNFQRFEDPANRGFITVDFLGSITMGKGGSQFNEADQILALEILKRDGFTSAIDLDSNGARDGKFNRQDIVRFMYSSDRGSQGGTASTPT</sequence>
<dbReference type="EMBL" id="JBJHQF010000020">
    <property type="protein sequence ID" value="MFK9005337.1"/>
    <property type="molecule type" value="Genomic_DNA"/>
</dbReference>
<dbReference type="RefSeq" id="WP_406597987.1">
    <property type="nucleotide sequence ID" value="NZ_JBJHQF010000020.1"/>
</dbReference>
<reference evidence="1 2" key="1">
    <citation type="submission" date="2024-11" db="EMBL/GenBank/DDBJ databases">
        <authorList>
            <person name="Lucas J.A."/>
        </authorList>
    </citation>
    <scope>NUCLEOTIDE SEQUENCE [LARGE SCALE GENOMIC DNA]</scope>
    <source>
        <strain evidence="1 2">Z 7.15</strain>
    </source>
</reference>